<proteinExistence type="predicted"/>
<feature type="region of interest" description="Disordered" evidence="1">
    <location>
        <begin position="28"/>
        <end position="51"/>
    </location>
</feature>
<protein>
    <submittedName>
        <fullName evidence="2">Uncharacterized protein</fullName>
    </submittedName>
</protein>
<dbReference type="EMBL" id="CAUOFW020009620">
    <property type="protein sequence ID" value="CAK9186630.1"/>
    <property type="molecule type" value="Genomic_DNA"/>
</dbReference>
<comment type="caution">
    <text evidence="2">The sequence shown here is derived from an EMBL/GenBank/DDBJ whole genome shotgun (WGS) entry which is preliminary data.</text>
</comment>
<dbReference type="Proteomes" id="UP001642360">
    <property type="component" value="Unassembled WGS sequence"/>
</dbReference>
<accession>A0ABC8UZW0</accession>
<reference evidence="2 3" key="1">
    <citation type="submission" date="2024-02" db="EMBL/GenBank/DDBJ databases">
        <authorList>
            <person name="Vignale AGUSTIN F."/>
            <person name="Sosa J E."/>
            <person name="Modenutti C."/>
        </authorList>
    </citation>
    <scope>NUCLEOTIDE SEQUENCE [LARGE SCALE GENOMIC DNA]</scope>
</reference>
<name>A0ABC8UZW0_9AQUA</name>
<gene>
    <name evidence="2" type="ORF">ILEXP_LOCUS57123</name>
</gene>
<keyword evidence="3" id="KW-1185">Reference proteome</keyword>
<evidence type="ECO:0000313" key="3">
    <source>
        <dbReference type="Proteomes" id="UP001642360"/>
    </source>
</evidence>
<evidence type="ECO:0000313" key="2">
    <source>
        <dbReference type="EMBL" id="CAK9186630.1"/>
    </source>
</evidence>
<evidence type="ECO:0000256" key="1">
    <source>
        <dbReference type="SAM" id="MobiDB-lite"/>
    </source>
</evidence>
<sequence length="78" mass="8446">RKAPPLQRASCIPHGHWKSMKSVSVFSSKMTQKEEGKAQKEGLTKQEGSGQNRAFLSLQLADGSAKKSACSPFPPFGQ</sequence>
<dbReference type="AlphaFoldDB" id="A0ABC8UZW0"/>
<organism evidence="2 3">
    <name type="scientific">Ilex paraguariensis</name>
    <name type="common">yerba mate</name>
    <dbReference type="NCBI Taxonomy" id="185542"/>
    <lineage>
        <taxon>Eukaryota</taxon>
        <taxon>Viridiplantae</taxon>
        <taxon>Streptophyta</taxon>
        <taxon>Embryophyta</taxon>
        <taxon>Tracheophyta</taxon>
        <taxon>Spermatophyta</taxon>
        <taxon>Magnoliopsida</taxon>
        <taxon>eudicotyledons</taxon>
        <taxon>Gunneridae</taxon>
        <taxon>Pentapetalae</taxon>
        <taxon>asterids</taxon>
        <taxon>campanulids</taxon>
        <taxon>Aquifoliales</taxon>
        <taxon>Aquifoliaceae</taxon>
        <taxon>Ilex</taxon>
    </lineage>
</organism>
<feature type="compositionally biased region" description="Basic and acidic residues" evidence="1">
    <location>
        <begin position="31"/>
        <end position="44"/>
    </location>
</feature>
<feature type="non-terminal residue" evidence="2">
    <location>
        <position position="1"/>
    </location>
</feature>